<reference evidence="1" key="1">
    <citation type="journal article" date="2020" name="Stud. Mycol.">
        <title>101 Dothideomycetes genomes: a test case for predicting lifestyles and emergence of pathogens.</title>
        <authorList>
            <person name="Haridas S."/>
            <person name="Albert R."/>
            <person name="Binder M."/>
            <person name="Bloem J."/>
            <person name="Labutti K."/>
            <person name="Salamov A."/>
            <person name="Andreopoulos B."/>
            <person name="Baker S."/>
            <person name="Barry K."/>
            <person name="Bills G."/>
            <person name="Bluhm B."/>
            <person name="Cannon C."/>
            <person name="Castanera R."/>
            <person name="Culley D."/>
            <person name="Daum C."/>
            <person name="Ezra D."/>
            <person name="Gonzalez J."/>
            <person name="Henrissat B."/>
            <person name="Kuo A."/>
            <person name="Liang C."/>
            <person name="Lipzen A."/>
            <person name="Lutzoni F."/>
            <person name="Magnuson J."/>
            <person name="Mondo S."/>
            <person name="Nolan M."/>
            <person name="Ohm R."/>
            <person name="Pangilinan J."/>
            <person name="Park H.-J."/>
            <person name="Ramirez L."/>
            <person name="Alfaro M."/>
            <person name="Sun H."/>
            <person name="Tritt A."/>
            <person name="Yoshinaga Y."/>
            <person name="Zwiers L.-H."/>
            <person name="Turgeon B."/>
            <person name="Goodwin S."/>
            <person name="Spatafora J."/>
            <person name="Crous P."/>
            <person name="Grigoriev I."/>
        </authorList>
    </citation>
    <scope>NUCLEOTIDE SEQUENCE</scope>
    <source>
        <strain evidence="1">CBS 207.26</strain>
    </source>
</reference>
<proteinExistence type="predicted"/>
<sequence length="72" mass="8025">MFLHFNKEYAPTHISLDISVYEPSSFLMSSQSCSPESSGSDNTSVFPHARSQLFPLMTKPDETGIRPSIELC</sequence>
<evidence type="ECO:0000313" key="1">
    <source>
        <dbReference type="EMBL" id="KAF2181885.1"/>
    </source>
</evidence>
<dbReference type="PROSITE" id="PS51257">
    <property type="entry name" value="PROKAR_LIPOPROTEIN"/>
    <property type="match status" value="1"/>
</dbReference>
<organism evidence="1 2">
    <name type="scientific">Zopfia rhizophila CBS 207.26</name>
    <dbReference type="NCBI Taxonomy" id="1314779"/>
    <lineage>
        <taxon>Eukaryota</taxon>
        <taxon>Fungi</taxon>
        <taxon>Dikarya</taxon>
        <taxon>Ascomycota</taxon>
        <taxon>Pezizomycotina</taxon>
        <taxon>Dothideomycetes</taxon>
        <taxon>Dothideomycetes incertae sedis</taxon>
        <taxon>Zopfiaceae</taxon>
        <taxon>Zopfia</taxon>
    </lineage>
</organism>
<name>A0A6A6DSR3_9PEZI</name>
<dbReference type="AlphaFoldDB" id="A0A6A6DSR3"/>
<dbReference type="Proteomes" id="UP000800200">
    <property type="component" value="Unassembled WGS sequence"/>
</dbReference>
<evidence type="ECO:0000313" key="2">
    <source>
        <dbReference type="Proteomes" id="UP000800200"/>
    </source>
</evidence>
<dbReference type="EMBL" id="ML994651">
    <property type="protein sequence ID" value="KAF2181885.1"/>
    <property type="molecule type" value="Genomic_DNA"/>
</dbReference>
<accession>A0A6A6DSR3</accession>
<protein>
    <submittedName>
        <fullName evidence="1">Uncharacterized protein</fullName>
    </submittedName>
</protein>
<gene>
    <name evidence="1" type="ORF">K469DRAFT_713486</name>
</gene>
<keyword evidence="2" id="KW-1185">Reference proteome</keyword>